<dbReference type="InterPro" id="IPR014748">
    <property type="entry name" value="Enoyl-CoA_hydra_C"/>
</dbReference>
<evidence type="ECO:0000313" key="6">
    <source>
        <dbReference type="EMBL" id="GAA5060361.1"/>
    </source>
</evidence>
<feature type="region of interest" description="Disordered" evidence="5">
    <location>
        <begin position="84"/>
        <end position="107"/>
    </location>
</feature>
<evidence type="ECO:0000313" key="7">
    <source>
        <dbReference type="Proteomes" id="UP001500603"/>
    </source>
</evidence>
<keyword evidence="2" id="KW-0456">Lyase</keyword>
<dbReference type="InterPro" id="IPR029045">
    <property type="entry name" value="ClpP/crotonase-like_dom_sf"/>
</dbReference>
<dbReference type="InterPro" id="IPR001753">
    <property type="entry name" value="Enoyl-CoA_hydra/iso"/>
</dbReference>
<evidence type="ECO:0008006" key="8">
    <source>
        <dbReference type="Google" id="ProtNLM"/>
    </source>
</evidence>
<organism evidence="6 7">
    <name type="scientific">Nocardia callitridis</name>
    <dbReference type="NCBI Taxonomy" id="648753"/>
    <lineage>
        <taxon>Bacteria</taxon>
        <taxon>Bacillati</taxon>
        <taxon>Actinomycetota</taxon>
        <taxon>Actinomycetes</taxon>
        <taxon>Mycobacteriales</taxon>
        <taxon>Nocardiaceae</taxon>
        <taxon>Nocardia</taxon>
    </lineage>
</organism>
<name>A0ABP9KPQ2_9NOCA</name>
<feature type="region of interest" description="Disordered" evidence="5">
    <location>
        <begin position="1"/>
        <end position="32"/>
    </location>
</feature>
<comment type="caution">
    <text evidence="6">The sequence shown here is derived from an EMBL/GenBank/DDBJ whole genome shotgun (WGS) entry which is preliminary data.</text>
</comment>
<sequence length="375" mass="38895">MADADRSRESVSPSGAEDSSNAVGSTEAARTDGPVYSAAAEYTSGTAPSSGAADSNAAVVSSRSSAADDAVGPTETALARDAVRPRDAVAPSRTRGCSGTALSDRAGSSADIAAPSDAAAANAAVLFEARADGIAVITLNRPATRNCLDRDIRAGLFAAWERFEHDPALRVAVLTGAGDKAFCAGGDLKEMVDTGMRVPPRAMFPVPHDTVELSKPTIAAVNGVAYAGGWMIAQACDLCVAATNARFAVTEVKVGRAAPWAAPLIHMIPQRIMMEILLTGKPITARRAYEIGMVNRLAEPEALLDTAFELAAEILDGAPLSVRAARETVLLSTEMGRSAALRSARAAAEHCYNSADAQEGPAAFAEKRRPRWQGC</sequence>
<dbReference type="SUPFAM" id="SSF52096">
    <property type="entry name" value="ClpP/crotonase"/>
    <property type="match status" value="1"/>
</dbReference>
<dbReference type="CDD" id="cd06558">
    <property type="entry name" value="crotonase-like"/>
    <property type="match status" value="1"/>
</dbReference>
<dbReference type="PANTHER" id="PTHR11941">
    <property type="entry name" value="ENOYL-COA HYDRATASE-RELATED"/>
    <property type="match status" value="1"/>
</dbReference>
<accession>A0ABP9KPQ2</accession>
<evidence type="ECO:0000256" key="1">
    <source>
        <dbReference type="ARBA" id="ARBA00005254"/>
    </source>
</evidence>
<comment type="similarity">
    <text evidence="1">Belongs to the enoyl-CoA hydratase/isomerase family.</text>
</comment>
<evidence type="ECO:0000256" key="4">
    <source>
        <dbReference type="ARBA" id="ARBA00023717"/>
    </source>
</evidence>
<evidence type="ECO:0000256" key="5">
    <source>
        <dbReference type="SAM" id="MobiDB-lite"/>
    </source>
</evidence>
<dbReference type="PANTHER" id="PTHR11941:SF54">
    <property type="entry name" value="ENOYL-COA HYDRATASE, MITOCHONDRIAL"/>
    <property type="match status" value="1"/>
</dbReference>
<keyword evidence="7" id="KW-1185">Reference proteome</keyword>
<feature type="compositionally biased region" description="Polar residues" evidence="5">
    <location>
        <begin position="10"/>
        <end position="24"/>
    </location>
</feature>
<evidence type="ECO:0000256" key="3">
    <source>
        <dbReference type="ARBA" id="ARBA00023709"/>
    </source>
</evidence>
<protein>
    <recommendedName>
        <fullName evidence="8">Enoyl-CoA hydratase</fullName>
    </recommendedName>
</protein>
<proteinExistence type="inferred from homology"/>
<gene>
    <name evidence="6" type="ORF">GCM10023318_41680</name>
</gene>
<dbReference type="Pfam" id="PF00378">
    <property type="entry name" value="ECH_1"/>
    <property type="match status" value="1"/>
</dbReference>
<reference evidence="7" key="1">
    <citation type="journal article" date="2019" name="Int. J. Syst. Evol. Microbiol.">
        <title>The Global Catalogue of Microorganisms (GCM) 10K type strain sequencing project: providing services to taxonomists for standard genome sequencing and annotation.</title>
        <authorList>
            <consortium name="The Broad Institute Genomics Platform"/>
            <consortium name="The Broad Institute Genome Sequencing Center for Infectious Disease"/>
            <person name="Wu L."/>
            <person name="Ma J."/>
        </authorList>
    </citation>
    <scope>NUCLEOTIDE SEQUENCE [LARGE SCALE GENOMIC DNA]</scope>
    <source>
        <strain evidence="7">JCM 18298</strain>
    </source>
</reference>
<dbReference type="EMBL" id="BAABJM010000004">
    <property type="protein sequence ID" value="GAA5060361.1"/>
    <property type="molecule type" value="Genomic_DNA"/>
</dbReference>
<evidence type="ECO:0000256" key="2">
    <source>
        <dbReference type="ARBA" id="ARBA00023239"/>
    </source>
</evidence>
<dbReference type="Proteomes" id="UP001500603">
    <property type="component" value="Unassembled WGS sequence"/>
</dbReference>
<dbReference type="Gene3D" id="1.10.12.10">
    <property type="entry name" value="Lyase 2-enoyl-coa Hydratase, Chain A, domain 2"/>
    <property type="match status" value="1"/>
</dbReference>
<comment type="catalytic activity">
    <reaction evidence="4">
        <text>a 4-saturated-(3S)-3-hydroxyacyl-CoA = a (3E)-enoyl-CoA + H2O</text>
        <dbReference type="Rhea" id="RHEA:20724"/>
        <dbReference type="ChEBI" id="CHEBI:15377"/>
        <dbReference type="ChEBI" id="CHEBI:58521"/>
        <dbReference type="ChEBI" id="CHEBI:137480"/>
        <dbReference type="EC" id="4.2.1.17"/>
    </reaction>
</comment>
<comment type="catalytic activity">
    <reaction evidence="3">
        <text>a (3S)-3-hydroxyacyl-CoA = a (2E)-enoyl-CoA + H2O</text>
        <dbReference type="Rhea" id="RHEA:16105"/>
        <dbReference type="ChEBI" id="CHEBI:15377"/>
        <dbReference type="ChEBI" id="CHEBI:57318"/>
        <dbReference type="ChEBI" id="CHEBI:58856"/>
        <dbReference type="EC" id="4.2.1.17"/>
    </reaction>
</comment>
<dbReference type="Gene3D" id="3.90.226.10">
    <property type="entry name" value="2-enoyl-CoA Hydratase, Chain A, domain 1"/>
    <property type="match status" value="1"/>
</dbReference>